<protein>
    <submittedName>
        <fullName evidence="1">Uncharacterized protein</fullName>
    </submittedName>
</protein>
<dbReference type="AlphaFoldDB" id="A0ABD7SR21"/>
<dbReference type="Proteomes" id="UP000323819">
    <property type="component" value="Unassembled WGS sequence"/>
</dbReference>
<dbReference type="EMBL" id="VSIJ01000005">
    <property type="protein sequence ID" value="TXX67287.1"/>
    <property type="molecule type" value="Genomic_DNA"/>
</dbReference>
<name>A0ABD7SR21_VIBCL</name>
<sequence>MQKFTAQFKFPCNFQSNSPQRLAHDAATPESRPDLFGETQFCVIENRLFAKRPKHYTGVIHQRAAGGKWEEVKLRAGISISTYLDGVGAKPADFKGLPRLVRQ</sequence>
<organism evidence="1 2">
    <name type="scientific">Vibrio cholerae</name>
    <dbReference type="NCBI Taxonomy" id="666"/>
    <lineage>
        <taxon>Bacteria</taxon>
        <taxon>Pseudomonadati</taxon>
        <taxon>Pseudomonadota</taxon>
        <taxon>Gammaproteobacteria</taxon>
        <taxon>Vibrionales</taxon>
        <taxon>Vibrionaceae</taxon>
        <taxon>Vibrio</taxon>
    </lineage>
</organism>
<evidence type="ECO:0000313" key="2">
    <source>
        <dbReference type="Proteomes" id="UP000323819"/>
    </source>
</evidence>
<gene>
    <name evidence="1" type="ORF">FXF03_01560</name>
</gene>
<proteinExistence type="predicted"/>
<dbReference type="RefSeq" id="WP_044125617.1">
    <property type="nucleotide sequence ID" value="NZ_JIDO01000002.1"/>
</dbReference>
<evidence type="ECO:0000313" key="1">
    <source>
        <dbReference type="EMBL" id="TXX67287.1"/>
    </source>
</evidence>
<reference evidence="1 2" key="1">
    <citation type="submission" date="2019-06" db="EMBL/GenBank/DDBJ databases">
        <title>Vibrio cholerae phylogeny based on whole-genome sequencing reveals genetic diversity and population strucutre.</title>
        <authorList>
            <person name="Zhiqiu Y."/>
            <person name="Bin L."/>
            <person name="Lingyan J."/>
        </authorList>
    </citation>
    <scope>NUCLEOTIDE SEQUENCE [LARGE SCALE GENOMIC DNA]</scope>
    <source>
        <strain evidence="1 2">N2814</strain>
    </source>
</reference>
<comment type="caution">
    <text evidence="1">The sequence shown here is derived from an EMBL/GenBank/DDBJ whole genome shotgun (WGS) entry which is preliminary data.</text>
</comment>
<accession>A0ABD7SR21</accession>